<accession>A0A3A2ZWS8</accession>
<dbReference type="Proteomes" id="UP000266188">
    <property type="component" value="Unassembled WGS sequence"/>
</dbReference>
<sequence length="89" mass="10145">MATTSIPDDIVPGTVRLVGLDESPYDDQRKLRTHIELVPKPSSDPNDPLNWSRPRKLLLFAMIFVYTLGIGIRQHFNTQSWETSPLIQV</sequence>
<keyword evidence="1" id="KW-0472">Membrane</keyword>
<dbReference type="EMBL" id="MVGC01000001">
    <property type="protein sequence ID" value="RJE27592.1"/>
    <property type="molecule type" value="Genomic_DNA"/>
</dbReference>
<evidence type="ECO:0000313" key="3">
    <source>
        <dbReference type="Proteomes" id="UP000266188"/>
    </source>
</evidence>
<evidence type="ECO:0000313" key="2">
    <source>
        <dbReference type="EMBL" id="RJE27592.1"/>
    </source>
</evidence>
<dbReference type="STRING" id="2070753.A0A3A2ZWS8"/>
<keyword evidence="1" id="KW-1133">Transmembrane helix</keyword>
<protein>
    <submittedName>
        <fullName evidence="2">Sugar and other transporter</fullName>
    </submittedName>
</protein>
<dbReference type="OrthoDB" id="4540867at2759"/>
<reference evidence="3" key="1">
    <citation type="submission" date="2017-02" db="EMBL/GenBank/DDBJ databases">
        <authorList>
            <person name="Tafer H."/>
            <person name="Lopandic K."/>
        </authorList>
    </citation>
    <scope>NUCLEOTIDE SEQUENCE [LARGE SCALE GENOMIC DNA]</scope>
    <source>
        <strain evidence="3">CBS 366.77</strain>
    </source>
</reference>
<gene>
    <name evidence="2" type="ORF">PHISCL_00017</name>
</gene>
<keyword evidence="3" id="KW-1185">Reference proteome</keyword>
<proteinExistence type="predicted"/>
<name>A0A3A2ZWS8_9EURO</name>
<feature type="transmembrane region" description="Helical" evidence="1">
    <location>
        <begin position="57"/>
        <end position="76"/>
    </location>
</feature>
<comment type="caution">
    <text evidence="2">The sequence shown here is derived from an EMBL/GenBank/DDBJ whole genome shotgun (WGS) entry which is preliminary data.</text>
</comment>
<keyword evidence="1" id="KW-0812">Transmembrane</keyword>
<organism evidence="2 3">
    <name type="scientific">Aspergillus sclerotialis</name>
    <dbReference type="NCBI Taxonomy" id="2070753"/>
    <lineage>
        <taxon>Eukaryota</taxon>
        <taxon>Fungi</taxon>
        <taxon>Dikarya</taxon>
        <taxon>Ascomycota</taxon>
        <taxon>Pezizomycotina</taxon>
        <taxon>Eurotiomycetes</taxon>
        <taxon>Eurotiomycetidae</taxon>
        <taxon>Eurotiales</taxon>
        <taxon>Aspergillaceae</taxon>
        <taxon>Aspergillus</taxon>
        <taxon>Aspergillus subgen. Polypaecilum</taxon>
    </lineage>
</organism>
<evidence type="ECO:0000256" key="1">
    <source>
        <dbReference type="SAM" id="Phobius"/>
    </source>
</evidence>
<dbReference type="AlphaFoldDB" id="A0A3A2ZWS8"/>